<evidence type="ECO:0000256" key="1">
    <source>
        <dbReference type="ARBA" id="ARBA00022679"/>
    </source>
</evidence>
<dbReference type="Gene3D" id="3.40.630.30">
    <property type="match status" value="1"/>
</dbReference>
<dbReference type="PROSITE" id="PS51186">
    <property type="entry name" value="GNAT"/>
    <property type="match status" value="1"/>
</dbReference>
<dbReference type="EMBL" id="BAHD01000044">
    <property type="protein sequence ID" value="GAB96647.1"/>
    <property type="molecule type" value="Genomic_DNA"/>
</dbReference>
<evidence type="ECO:0000313" key="4">
    <source>
        <dbReference type="EMBL" id="GAB96647.1"/>
    </source>
</evidence>
<protein>
    <submittedName>
        <fullName evidence="4">Putative acetyltransferase</fullName>
    </submittedName>
</protein>
<dbReference type="PANTHER" id="PTHR43877">
    <property type="entry name" value="AMINOALKYLPHOSPHONATE N-ACETYLTRANSFERASE-RELATED-RELATED"/>
    <property type="match status" value="1"/>
</dbReference>
<dbReference type="AlphaFoldDB" id="K6WX20"/>
<evidence type="ECO:0000313" key="5">
    <source>
        <dbReference type="Proteomes" id="UP000008366"/>
    </source>
</evidence>
<sequence>MPSDLLSITLPAAGDPPAAHPAERLMPLDQSQRENLARLYLASYPPQVGAEDLDDARREIDETFTGQFGTLRTDASWLARVRGRPAGAILVVERSIWDDHLDGPFVIDLFVHPEARGLGLGRSLVLAAMEACTSAGDRQLSLRVGQGTSSAAHGLYRGLGFTTVQTT</sequence>
<evidence type="ECO:0000256" key="2">
    <source>
        <dbReference type="ARBA" id="ARBA00023315"/>
    </source>
</evidence>
<feature type="domain" description="N-acetyltransferase" evidence="3">
    <location>
        <begin position="23"/>
        <end position="167"/>
    </location>
</feature>
<dbReference type="GO" id="GO:0016747">
    <property type="term" value="F:acyltransferase activity, transferring groups other than amino-acyl groups"/>
    <property type="evidence" value="ECO:0007669"/>
    <property type="project" value="InterPro"/>
</dbReference>
<dbReference type="InterPro" id="IPR016181">
    <property type="entry name" value="Acyl_CoA_acyltransferase"/>
</dbReference>
<proteinExistence type="predicted"/>
<evidence type="ECO:0000259" key="3">
    <source>
        <dbReference type="PROSITE" id="PS51186"/>
    </source>
</evidence>
<dbReference type="CDD" id="cd04301">
    <property type="entry name" value="NAT_SF"/>
    <property type="match status" value="1"/>
</dbReference>
<organism evidence="4 5">
    <name type="scientific">Kineosphaera limosa NBRC 100340</name>
    <dbReference type="NCBI Taxonomy" id="1184609"/>
    <lineage>
        <taxon>Bacteria</taxon>
        <taxon>Bacillati</taxon>
        <taxon>Actinomycetota</taxon>
        <taxon>Actinomycetes</taxon>
        <taxon>Micrococcales</taxon>
        <taxon>Dermatophilaceae</taxon>
        <taxon>Kineosphaera</taxon>
    </lineage>
</organism>
<keyword evidence="1 4" id="KW-0808">Transferase</keyword>
<dbReference type="Pfam" id="PF00583">
    <property type="entry name" value="Acetyltransf_1"/>
    <property type="match status" value="1"/>
</dbReference>
<accession>K6WX20</accession>
<keyword evidence="5" id="KW-1185">Reference proteome</keyword>
<comment type="caution">
    <text evidence="4">The sequence shown here is derived from an EMBL/GenBank/DDBJ whole genome shotgun (WGS) entry which is preliminary data.</text>
</comment>
<dbReference type="SUPFAM" id="SSF55729">
    <property type="entry name" value="Acyl-CoA N-acyltransferases (Nat)"/>
    <property type="match status" value="1"/>
</dbReference>
<dbReference type="InterPro" id="IPR000182">
    <property type="entry name" value="GNAT_dom"/>
</dbReference>
<dbReference type="Proteomes" id="UP000008366">
    <property type="component" value="Unassembled WGS sequence"/>
</dbReference>
<dbReference type="InterPro" id="IPR050832">
    <property type="entry name" value="Bact_Acetyltransf"/>
</dbReference>
<keyword evidence="2" id="KW-0012">Acyltransferase</keyword>
<dbReference type="RefSeq" id="WP_006593179.1">
    <property type="nucleotide sequence ID" value="NZ_BAHD01000044.1"/>
</dbReference>
<gene>
    <name evidence="4" type="ORF">KILIM_044_00360</name>
</gene>
<dbReference type="eggNOG" id="COG0456">
    <property type="taxonomic scope" value="Bacteria"/>
</dbReference>
<dbReference type="STRING" id="1184609.KILIM_044_00360"/>
<name>K6WX20_9MICO</name>
<reference evidence="4 5" key="1">
    <citation type="submission" date="2012-08" db="EMBL/GenBank/DDBJ databases">
        <title>Whole genome shotgun sequence of Kineosphaera limosa NBRC 100340.</title>
        <authorList>
            <person name="Yoshida I."/>
            <person name="Isaki S."/>
            <person name="Hosoyama A."/>
            <person name="Tsuchikane K."/>
            <person name="Katsumata H."/>
            <person name="Ando Y."/>
            <person name="Ohji S."/>
            <person name="Hamada M."/>
            <person name="Tamura T."/>
            <person name="Yamazoe A."/>
            <person name="Yamazaki S."/>
            <person name="Fujita N."/>
        </authorList>
    </citation>
    <scope>NUCLEOTIDE SEQUENCE [LARGE SCALE GENOMIC DNA]</scope>
    <source>
        <strain evidence="4 5">NBRC 100340</strain>
    </source>
</reference>
<dbReference type="OrthoDB" id="3381976at2"/>